<evidence type="ECO:0000256" key="2">
    <source>
        <dbReference type="ARBA" id="ARBA00008610"/>
    </source>
</evidence>
<gene>
    <name evidence="9" type="primary">tmpC_2</name>
    <name evidence="9" type="ORF">ERS852470_01543</name>
</gene>
<dbReference type="SUPFAM" id="SSF53822">
    <property type="entry name" value="Periplasmic binding protein-like I"/>
    <property type="match status" value="1"/>
</dbReference>
<keyword evidence="6 9" id="KW-0449">Lipoprotein</keyword>
<dbReference type="CDD" id="cd06354">
    <property type="entry name" value="PBP1_PrnA-like"/>
    <property type="match status" value="1"/>
</dbReference>
<comment type="similarity">
    <text evidence="2">Belongs to the BMP lipoprotein family.</text>
</comment>
<evidence type="ECO:0000259" key="8">
    <source>
        <dbReference type="Pfam" id="PF02608"/>
    </source>
</evidence>
<protein>
    <submittedName>
        <fullName evidence="9">Membrane lipoprotein TmpC</fullName>
    </submittedName>
</protein>
<keyword evidence="3" id="KW-1003">Cell membrane</keyword>
<feature type="signal peptide" evidence="7">
    <location>
        <begin position="1"/>
        <end position="21"/>
    </location>
</feature>
<dbReference type="OrthoDB" id="9769871at2"/>
<proteinExistence type="inferred from homology"/>
<accession>A0A174CKP0</accession>
<evidence type="ECO:0000313" key="10">
    <source>
        <dbReference type="Proteomes" id="UP000095558"/>
    </source>
</evidence>
<evidence type="ECO:0000256" key="3">
    <source>
        <dbReference type="ARBA" id="ARBA00022475"/>
    </source>
</evidence>
<reference evidence="9 10" key="1">
    <citation type="submission" date="2015-09" db="EMBL/GenBank/DDBJ databases">
        <authorList>
            <consortium name="Pathogen Informatics"/>
        </authorList>
    </citation>
    <scope>NUCLEOTIDE SEQUENCE [LARGE SCALE GENOMIC DNA]</scope>
    <source>
        <strain evidence="9 10">2789STDY5834855</strain>
    </source>
</reference>
<dbReference type="Pfam" id="PF02608">
    <property type="entry name" value="Bmp"/>
    <property type="match status" value="1"/>
</dbReference>
<evidence type="ECO:0000256" key="7">
    <source>
        <dbReference type="SAM" id="SignalP"/>
    </source>
</evidence>
<evidence type="ECO:0000256" key="1">
    <source>
        <dbReference type="ARBA" id="ARBA00004193"/>
    </source>
</evidence>
<organism evidence="9 10">
    <name type="scientific">Clostridium disporicum</name>
    <dbReference type="NCBI Taxonomy" id="84024"/>
    <lineage>
        <taxon>Bacteria</taxon>
        <taxon>Bacillati</taxon>
        <taxon>Bacillota</taxon>
        <taxon>Clostridia</taxon>
        <taxon>Eubacteriales</taxon>
        <taxon>Clostridiaceae</taxon>
        <taxon>Clostridium</taxon>
    </lineage>
</organism>
<evidence type="ECO:0000256" key="4">
    <source>
        <dbReference type="ARBA" id="ARBA00022729"/>
    </source>
</evidence>
<feature type="chain" id="PRO_5039055571" evidence="7">
    <location>
        <begin position="22"/>
        <end position="356"/>
    </location>
</feature>
<keyword evidence="4 7" id="KW-0732">Signal</keyword>
<evidence type="ECO:0000313" key="9">
    <source>
        <dbReference type="EMBL" id="CUO13952.1"/>
    </source>
</evidence>
<dbReference type="RefSeq" id="WP_042402110.1">
    <property type="nucleotide sequence ID" value="NZ_CYYT01000047.1"/>
</dbReference>
<keyword evidence="5" id="KW-0472">Membrane</keyword>
<comment type="subcellular location">
    <subcellularLocation>
        <location evidence="1">Cell membrane</location>
        <topology evidence="1">Lipid-anchor</topology>
    </subcellularLocation>
</comment>
<dbReference type="PANTHER" id="PTHR34296:SF2">
    <property type="entry name" value="ABC TRANSPORTER GUANOSINE-BINDING PROTEIN NUPN"/>
    <property type="match status" value="1"/>
</dbReference>
<dbReference type="Gene3D" id="3.40.50.2300">
    <property type="match status" value="2"/>
</dbReference>
<dbReference type="Proteomes" id="UP000095558">
    <property type="component" value="Unassembled WGS sequence"/>
</dbReference>
<name>A0A174CKP0_9CLOT</name>
<dbReference type="InterPro" id="IPR028082">
    <property type="entry name" value="Peripla_BP_I"/>
</dbReference>
<dbReference type="EMBL" id="CYZV01000014">
    <property type="protein sequence ID" value="CUO13952.1"/>
    <property type="molecule type" value="Genomic_DNA"/>
</dbReference>
<dbReference type="PROSITE" id="PS51257">
    <property type="entry name" value="PROKAR_LIPOPROTEIN"/>
    <property type="match status" value="1"/>
</dbReference>
<dbReference type="InterPro" id="IPR003760">
    <property type="entry name" value="PnrA-like"/>
</dbReference>
<dbReference type="AlphaFoldDB" id="A0A174CKP0"/>
<evidence type="ECO:0000256" key="6">
    <source>
        <dbReference type="ARBA" id="ARBA00023288"/>
    </source>
</evidence>
<dbReference type="GO" id="GO:0005886">
    <property type="term" value="C:plasma membrane"/>
    <property type="evidence" value="ECO:0007669"/>
    <property type="project" value="UniProtKB-SubCell"/>
</dbReference>
<dbReference type="InterPro" id="IPR050957">
    <property type="entry name" value="BMP_lipoprotein"/>
</dbReference>
<feature type="domain" description="ABC transporter substrate-binding protein PnrA-like" evidence="8">
    <location>
        <begin position="37"/>
        <end position="353"/>
    </location>
</feature>
<dbReference type="GeneID" id="83013210"/>
<dbReference type="PANTHER" id="PTHR34296">
    <property type="entry name" value="TRANSCRIPTIONAL ACTIVATOR PROTEIN MED"/>
    <property type="match status" value="1"/>
</dbReference>
<evidence type="ECO:0000256" key="5">
    <source>
        <dbReference type="ARBA" id="ARBA00023136"/>
    </source>
</evidence>
<sequence>MKKKVMALVLLALMVTGLVGCGSDNNASKSEEGKLKVGMVTDTGTIDDKSFNQGTWEGIKEAEKSFGLETTFMQPNGESESSYLTEIQNLYDSGYKFIVTPGYKFETAIYKAQSQYEDAKFVLIDGEPNDGNDNYLVADNTVAVYFAEEQSGFIAGVASAVQLQDGDFGFIGGMEIPSVKKFNYGFQQGVAYANEHYGTNVSLKAENIVYSGSFSDTALGQQLSAQMYDNGVKAIFTAAAGVNIGVITEAKTRVANGQEAWVIGVDSDQYDDGIYEGNKSVVLTSAIKKIDEAAYQIIEDEINGEFPGGQVLRFDAKNDAVGIPSENPNLSDDTIAKVNEVIDAIKADKIEVKTEL</sequence>